<feature type="domain" description="Porphobilinogen deaminase N-terminal" evidence="10">
    <location>
        <begin position="6"/>
        <end position="209"/>
    </location>
</feature>
<comment type="function">
    <text evidence="2">Tetrapolymerization of the monopyrrole PBG into the hydroxymethylbilane pre-uroporphyrinogen in several discrete steps.</text>
</comment>
<comment type="subunit">
    <text evidence="5">Monomer.</text>
</comment>
<dbReference type="InterPro" id="IPR036803">
    <property type="entry name" value="Porphobilinogen_deaminase_C_sf"/>
</dbReference>
<evidence type="ECO:0000313" key="11">
    <source>
        <dbReference type="EMBL" id="RCL39150.1"/>
    </source>
</evidence>
<organism evidence="11 12">
    <name type="scientific">SAR86 cluster bacterium</name>
    <dbReference type="NCBI Taxonomy" id="2030880"/>
    <lineage>
        <taxon>Bacteria</taxon>
        <taxon>Pseudomonadati</taxon>
        <taxon>Pseudomonadota</taxon>
        <taxon>Gammaproteobacteria</taxon>
        <taxon>SAR86 cluster</taxon>
    </lineage>
</organism>
<gene>
    <name evidence="11" type="ORF">DBW97_00035</name>
</gene>
<dbReference type="GO" id="GO:0006782">
    <property type="term" value="P:protoporphyrinogen IX biosynthetic process"/>
    <property type="evidence" value="ECO:0007669"/>
    <property type="project" value="UniProtKB-UniPathway"/>
</dbReference>
<dbReference type="PANTHER" id="PTHR11557">
    <property type="entry name" value="PORPHOBILINOGEN DEAMINASE"/>
    <property type="match status" value="1"/>
</dbReference>
<comment type="similarity">
    <text evidence="4">Belongs to the HMBS family.</text>
</comment>
<evidence type="ECO:0000256" key="9">
    <source>
        <dbReference type="NCBIfam" id="TIGR00212"/>
    </source>
</evidence>
<dbReference type="Gene3D" id="3.40.190.10">
    <property type="entry name" value="Periplasmic binding protein-like II"/>
    <property type="match status" value="2"/>
</dbReference>
<dbReference type="GO" id="GO:0005737">
    <property type="term" value="C:cytoplasm"/>
    <property type="evidence" value="ECO:0007669"/>
    <property type="project" value="UniProtKB-UniRule"/>
</dbReference>
<protein>
    <recommendedName>
        <fullName evidence="9">Hydroxymethylbilane synthase</fullName>
        <ecNumber evidence="9">2.5.1.61</ecNumber>
    </recommendedName>
</protein>
<evidence type="ECO:0000256" key="6">
    <source>
        <dbReference type="ARBA" id="ARBA00022679"/>
    </source>
</evidence>
<dbReference type="Proteomes" id="UP000252147">
    <property type="component" value="Unassembled WGS sequence"/>
</dbReference>
<dbReference type="SUPFAM" id="SSF53850">
    <property type="entry name" value="Periplasmic binding protein-like II"/>
    <property type="match status" value="1"/>
</dbReference>
<evidence type="ECO:0000256" key="7">
    <source>
        <dbReference type="ARBA" id="ARBA00023244"/>
    </source>
</evidence>
<keyword evidence="7" id="KW-0627">Porphyrin biosynthesis</keyword>
<comment type="caution">
    <text evidence="11">The sequence shown here is derived from an EMBL/GenBank/DDBJ whole genome shotgun (WGS) entry which is preliminary data.</text>
</comment>
<dbReference type="EMBL" id="QOPD01000001">
    <property type="protein sequence ID" value="RCL39150.1"/>
    <property type="molecule type" value="Genomic_DNA"/>
</dbReference>
<dbReference type="InterPro" id="IPR000860">
    <property type="entry name" value="HemC"/>
</dbReference>
<comment type="pathway">
    <text evidence="3">Porphyrin-containing compound metabolism; protoporphyrin-IX biosynthesis; coproporphyrinogen-III from 5-aminolevulinate: step 2/4.</text>
</comment>
<evidence type="ECO:0000256" key="1">
    <source>
        <dbReference type="ARBA" id="ARBA00001916"/>
    </source>
</evidence>
<dbReference type="PANTHER" id="PTHR11557:SF0">
    <property type="entry name" value="PORPHOBILINOGEN DEAMINASE"/>
    <property type="match status" value="1"/>
</dbReference>
<accession>A0A368BPD3</accession>
<dbReference type="UniPathway" id="UPA00251">
    <property type="reaction ID" value="UER00319"/>
</dbReference>
<dbReference type="AlphaFoldDB" id="A0A368BPD3"/>
<evidence type="ECO:0000256" key="5">
    <source>
        <dbReference type="ARBA" id="ARBA00011245"/>
    </source>
</evidence>
<dbReference type="PRINTS" id="PR00151">
    <property type="entry name" value="PORPHBDMNASE"/>
</dbReference>
<comment type="cofactor">
    <cofactor evidence="1">
        <name>dipyrromethane</name>
        <dbReference type="ChEBI" id="CHEBI:60342"/>
    </cofactor>
</comment>
<comment type="catalytic activity">
    <reaction evidence="8">
        <text>4 porphobilinogen + H2O = hydroxymethylbilane + 4 NH4(+)</text>
        <dbReference type="Rhea" id="RHEA:13185"/>
        <dbReference type="ChEBI" id="CHEBI:15377"/>
        <dbReference type="ChEBI" id="CHEBI:28938"/>
        <dbReference type="ChEBI" id="CHEBI:57845"/>
        <dbReference type="ChEBI" id="CHEBI:58126"/>
        <dbReference type="EC" id="2.5.1.61"/>
    </reaction>
</comment>
<evidence type="ECO:0000259" key="10">
    <source>
        <dbReference type="Pfam" id="PF01379"/>
    </source>
</evidence>
<evidence type="ECO:0000256" key="3">
    <source>
        <dbReference type="ARBA" id="ARBA00004735"/>
    </source>
</evidence>
<dbReference type="NCBIfam" id="TIGR00212">
    <property type="entry name" value="hemC"/>
    <property type="match status" value="1"/>
</dbReference>
<dbReference type="SUPFAM" id="SSF54782">
    <property type="entry name" value="Porphobilinogen deaminase (hydroxymethylbilane synthase), C-terminal domain"/>
    <property type="match status" value="1"/>
</dbReference>
<evidence type="ECO:0000256" key="2">
    <source>
        <dbReference type="ARBA" id="ARBA00002869"/>
    </source>
</evidence>
<evidence type="ECO:0000313" key="12">
    <source>
        <dbReference type="Proteomes" id="UP000252147"/>
    </source>
</evidence>
<keyword evidence="6 11" id="KW-0808">Transferase</keyword>
<sequence>MSSVKVNVATRASKLALAQTNLCLNKLSSDRDIQFKIFKQTTAGDIRSMENKVQFDKANFVEDIEESLLLGKADIAIHSLKDMPAQQNKDLQIIALLKHQHTNDLLIFPEKETKELKPNFLVGTSSLRRKYQCIHFLNHNNLANINGNIDTRLKKLEQKEFQAIILAQAGIDRLNIKVNSIALDESTFLPATGQGVIAIQCRREDKKIESLCSKIANKSDITALKLERRIIIGLEADCNSAIGIKYVQQPTEQRLKVQVLSKDHYIELDEVNDNNNAEKFIELSLEKLLKMGAHKLLHEDH</sequence>
<dbReference type="InterPro" id="IPR022417">
    <property type="entry name" value="Porphobilin_deaminase_N"/>
</dbReference>
<reference evidence="11 12" key="1">
    <citation type="journal article" date="2018" name="Microbiome">
        <title>Fine metagenomic profile of the Mediterranean stratified and mixed water columns revealed by assembly and recruitment.</title>
        <authorList>
            <person name="Haro-Moreno J.M."/>
            <person name="Lopez-Perez M."/>
            <person name="De La Torre J.R."/>
            <person name="Picazo A."/>
            <person name="Camacho A."/>
            <person name="Rodriguez-Valera F."/>
        </authorList>
    </citation>
    <scope>NUCLEOTIDE SEQUENCE [LARGE SCALE GENOMIC DNA]</scope>
    <source>
        <strain evidence="11">MED-G83</strain>
    </source>
</reference>
<dbReference type="Pfam" id="PF01379">
    <property type="entry name" value="Porphobil_deam"/>
    <property type="match status" value="1"/>
</dbReference>
<dbReference type="FunFam" id="3.40.190.10:FF:000005">
    <property type="entry name" value="Porphobilinogen deaminase"/>
    <property type="match status" value="1"/>
</dbReference>
<evidence type="ECO:0000256" key="4">
    <source>
        <dbReference type="ARBA" id="ARBA00005638"/>
    </source>
</evidence>
<dbReference type="EC" id="2.5.1.61" evidence="9"/>
<evidence type="ECO:0000256" key="8">
    <source>
        <dbReference type="ARBA" id="ARBA00048169"/>
    </source>
</evidence>
<dbReference type="GO" id="GO:0004418">
    <property type="term" value="F:hydroxymethylbilane synthase activity"/>
    <property type="evidence" value="ECO:0007669"/>
    <property type="project" value="UniProtKB-UniRule"/>
</dbReference>
<dbReference type="PIRSF" id="PIRSF001438">
    <property type="entry name" value="4pyrrol_synth_OHMeBilane_synth"/>
    <property type="match status" value="1"/>
</dbReference>
<name>A0A368BPD3_9GAMM</name>
<proteinExistence type="inferred from homology"/>